<dbReference type="EMBL" id="VSSQ01014559">
    <property type="protein sequence ID" value="MPM53913.1"/>
    <property type="molecule type" value="Genomic_DNA"/>
</dbReference>
<accession>A0A645ASR8</accession>
<sequence>MIGLDNILSVLCLLPERAESHNLLPVPHRKTIFKSKSRKLLFKVGDSRKKIISLPVLCKKSINRMRLLRQYRLHAQIPPRKLQQCLRVYHIGVVMAHRRIRDRRRLMLFKESHHIGIVVKYGKKTAAAMFPLILIKRLQPVSPGVAVLTPANAAKIADFQVFAL</sequence>
<evidence type="ECO:0000313" key="1">
    <source>
        <dbReference type="EMBL" id="MPM53913.1"/>
    </source>
</evidence>
<gene>
    <name evidence="1" type="ORF">SDC9_100683</name>
</gene>
<name>A0A645ASR8_9ZZZZ</name>
<protein>
    <submittedName>
        <fullName evidence="1">Uncharacterized protein</fullName>
    </submittedName>
</protein>
<proteinExistence type="predicted"/>
<dbReference type="AlphaFoldDB" id="A0A645ASR8"/>
<comment type="caution">
    <text evidence="1">The sequence shown here is derived from an EMBL/GenBank/DDBJ whole genome shotgun (WGS) entry which is preliminary data.</text>
</comment>
<organism evidence="1">
    <name type="scientific">bioreactor metagenome</name>
    <dbReference type="NCBI Taxonomy" id="1076179"/>
    <lineage>
        <taxon>unclassified sequences</taxon>
        <taxon>metagenomes</taxon>
        <taxon>ecological metagenomes</taxon>
    </lineage>
</organism>
<reference evidence="1" key="1">
    <citation type="submission" date="2019-08" db="EMBL/GenBank/DDBJ databases">
        <authorList>
            <person name="Kucharzyk K."/>
            <person name="Murdoch R.W."/>
            <person name="Higgins S."/>
            <person name="Loffler F."/>
        </authorList>
    </citation>
    <scope>NUCLEOTIDE SEQUENCE</scope>
</reference>